<evidence type="ECO:0000256" key="2">
    <source>
        <dbReference type="PROSITE-ProRule" id="PRU00335"/>
    </source>
</evidence>
<gene>
    <name evidence="4" type="ORF">SAMN02910293_00177</name>
</gene>
<protein>
    <submittedName>
        <fullName evidence="4">Transcriptional regulator, TetR family</fullName>
    </submittedName>
</protein>
<dbReference type="eggNOG" id="COG1309">
    <property type="taxonomic scope" value="Bacteria"/>
</dbReference>
<feature type="DNA-binding region" description="H-T-H motif" evidence="2">
    <location>
        <begin position="23"/>
        <end position="42"/>
    </location>
</feature>
<dbReference type="Pfam" id="PF00440">
    <property type="entry name" value="TetR_N"/>
    <property type="match status" value="1"/>
</dbReference>
<proteinExistence type="predicted"/>
<dbReference type="GO" id="GO:0003677">
    <property type="term" value="F:DNA binding"/>
    <property type="evidence" value="ECO:0007669"/>
    <property type="project" value="UniProtKB-UniRule"/>
</dbReference>
<dbReference type="AlphaFoldDB" id="A0A1G6A5S9"/>
<dbReference type="EMBL" id="FMXP01000003">
    <property type="protein sequence ID" value="SDB03811.1"/>
    <property type="molecule type" value="Genomic_DNA"/>
</dbReference>
<feature type="domain" description="HTH tetR-type" evidence="3">
    <location>
        <begin position="1"/>
        <end position="60"/>
    </location>
</feature>
<dbReference type="RefSeq" id="WP_074485032.1">
    <property type="nucleotide sequence ID" value="NZ_FMXP01000003.1"/>
</dbReference>
<keyword evidence="1 2" id="KW-0238">DNA-binding</keyword>
<dbReference type="STRING" id="439219.SAMN02910293_00177"/>
<organism evidence="4 5">
    <name type="scientific">Streptococcus henryi</name>
    <dbReference type="NCBI Taxonomy" id="439219"/>
    <lineage>
        <taxon>Bacteria</taxon>
        <taxon>Bacillati</taxon>
        <taxon>Bacillota</taxon>
        <taxon>Bacilli</taxon>
        <taxon>Lactobacillales</taxon>
        <taxon>Streptococcaceae</taxon>
        <taxon>Streptococcus</taxon>
    </lineage>
</organism>
<dbReference type="SUPFAM" id="SSF48498">
    <property type="entry name" value="Tetracyclin repressor-like, C-terminal domain"/>
    <property type="match status" value="1"/>
</dbReference>
<evidence type="ECO:0000256" key="1">
    <source>
        <dbReference type="ARBA" id="ARBA00023125"/>
    </source>
</evidence>
<evidence type="ECO:0000313" key="4">
    <source>
        <dbReference type="EMBL" id="SDB03811.1"/>
    </source>
</evidence>
<keyword evidence="5" id="KW-1185">Reference proteome</keyword>
<dbReference type="SUPFAM" id="SSF46689">
    <property type="entry name" value="Homeodomain-like"/>
    <property type="match status" value="1"/>
</dbReference>
<dbReference type="PROSITE" id="PS50977">
    <property type="entry name" value="HTH_TETR_2"/>
    <property type="match status" value="1"/>
</dbReference>
<dbReference type="Proteomes" id="UP000182508">
    <property type="component" value="Unassembled WGS sequence"/>
</dbReference>
<evidence type="ECO:0000313" key="5">
    <source>
        <dbReference type="Proteomes" id="UP000182508"/>
    </source>
</evidence>
<sequence>MDSRELCLEQTLLILSERGLKFTMSELASQLGMSKKTIYQLFVSKEALLSEVVKNTFAKIKEEEQIILSDESLDIIQKIKALTIVLPDSYKSLNWQRVGELADKYPKIYAQIQEGLELDWESTLSLYEEAIERGLIKPTNLAVVKTMIEASIEHFLSTHDLEEGQISYIEALETMMDIILYGITTDGNATNGGK</sequence>
<name>A0A1G6A5S9_9STRE</name>
<evidence type="ECO:0000259" key="3">
    <source>
        <dbReference type="PROSITE" id="PS50977"/>
    </source>
</evidence>
<accession>A0A1G6A5S9</accession>
<dbReference type="Gene3D" id="1.10.10.60">
    <property type="entry name" value="Homeodomain-like"/>
    <property type="match status" value="1"/>
</dbReference>
<reference evidence="4 5" key="1">
    <citation type="submission" date="2016-10" db="EMBL/GenBank/DDBJ databases">
        <authorList>
            <person name="de Groot N.N."/>
        </authorList>
    </citation>
    <scope>NUCLEOTIDE SEQUENCE [LARGE SCALE GENOMIC DNA]</scope>
    <source>
        <strain evidence="4 5">A-4</strain>
    </source>
</reference>
<dbReference type="PRINTS" id="PR00455">
    <property type="entry name" value="HTHTETR"/>
</dbReference>
<dbReference type="Gene3D" id="1.10.357.10">
    <property type="entry name" value="Tetracycline Repressor, domain 2"/>
    <property type="match status" value="1"/>
</dbReference>
<dbReference type="InterPro" id="IPR001647">
    <property type="entry name" value="HTH_TetR"/>
</dbReference>
<dbReference type="InterPro" id="IPR036271">
    <property type="entry name" value="Tet_transcr_reg_TetR-rel_C_sf"/>
</dbReference>
<dbReference type="InterPro" id="IPR009057">
    <property type="entry name" value="Homeodomain-like_sf"/>
</dbReference>